<name>A0A4V3CZ10_LABRH</name>
<dbReference type="Gene3D" id="3.40.1780.10">
    <property type="entry name" value="QueA-like"/>
    <property type="match status" value="1"/>
</dbReference>
<evidence type="ECO:0000256" key="1">
    <source>
        <dbReference type="ARBA" id="ARBA00022490"/>
    </source>
</evidence>
<dbReference type="PANTHER" id="PTHR30307:SF0">
    <property type="entry name" value="S-ADENOSYLMETHIONINE:TRNA RIBOSYLTRANSFERASE-ISOMERASE"/>
    <property type="match status" value="1"/>
</dbReference>
<dbReference type="AlphaFoldDB" id="A0A4V3CZ10"/>
<dbReference type="InterPro" id="IPR042118">
    <property type="entry name" value="QueA_dom1"/>
</dbReference>
<dbReference type="PANTHER" id="PTHR30307">
    <property type="entry name" value="S-ADENOSYLMETHIONINE:TRNA RIBOSYLTRANSFERASE-ISOMERASE"/>
    <property type="match status" value="1"/>
</dbReference>
<proteinExistence type="predicted"/>
<keyword evidence="3" id="KW-0949">S-adenosyl-L-methionine</keyword>
<dbReference type="InterPro" id="IPR003699">
    <property type="entry name" value="QueA"/>
</dbReference>
<organism evidence="5 6">
    <name type="scientific">Labedaea rhizosphaerae</name>
    <dbReference type="NCBI Taxonomy" id="598644"/>
    <lineage>
        <taxon>Bacteria</taxon>
        <taxon>Bacillati</taxon>
        <taxon>Actinomycetota</taxon>
        <taxon>Actinomycetes</taxon>
        <taxon>Pseudonocardiales</taxon>
        <taxon>Pseudonocardiaceae</taxon>
        <taxon>Labedaea</taxon>
    </lineage>
</organism>
<dbReference type="InterPro" id="IPR036100">
    <property type="entry name" value="QueA_sf"/>
</dbReference>
<keyword evidence="5" id="KW-0413">Isomerase</keyword>
<evidence type="ECO:0000256" key="2">
    <source>
        <dbReference type="ARBA" id="ARBA00022679"/>
    </source>
</evidence>
<evidence type="ECO:0000256" key="4">
    <source>
        <dbReference type="ARBA" id="ARBA00022785"/>
    </source>
</evidence>
<dbReference type="SUPFAM" id="SSF111337">
    <property type="entry name" value="QueA-like"/>
    <property type="match status" value="1"/>
</dbReference>
<sequence length="338" mass="35674">MTLTFTLPGELSAAEPPEARGLTRDGVRLLVAGPQGLTHTTFAALPDHLRPGDLVVINTSPTLAAAVEARRADGRHVAVHFAGHRPDGSWVVEIRPARQATGPVQDIVVGERFTVSGLTLIAREPVDARLWTVTVDGDVLELLASHGKPISYAYVHGSWPIADYQTVFAQDDRGSGSAEMPSAGRPFSTRTITDLVAKGVAVAPIVLHTGVSSAEKGEPPQAEPYRVPAPTARLVELTRANGGRVVAVGTTVTRALETVADPDGTVHAGEGWTELVLGPDRPARVVTGLVTGWHAPGASHLSLLEAVAGQELVAKAYAEAVARRYLWHEFGDSCLLLP</sequence>
<reference evidence="5 6" key="1">
    <citation type="submission" date="2019-03" db="EMBL/GenBank/DDBJ databases">
        <title>Genomic Encyclopedia of Type Strains, Phase IV (KMG-IV): sequencing the most valuable type-strain genomes for metagenomic binning, comparative biology and taxonomic classification.</title>
        <authorList>
            <person name="Goeker M."/>
        </authorList>
    </citation>
    <scope>NUCLEOTIDE SEQUENCE [LARGE SCALE GENOMIC DNA]</scope>
    <source>
        <strain evidence="5 6">DSM 45361</strain>
    </source>
</reference>
<dbReference type="InterPro" id="IPR042119">
    <property type="entry name" value="QueA_dom2"/>
</dbReference>
<dbReference type="OrthoDB" id="9783887at2"/>
<protein>
    <submittedName>
        <fullName evidence="5">S-adenosylmethionine:tRNA ribosyltransferase-isomerase</fullName>
    </submittedName>
</protein>
<dbReference type="Proteomes" id="UP000295444">
    <property type="component" value="Unassembled WGS sequence"/>
</dbReference>
<evidence type="ECO:0000256" key="3">
    <source>
        <dbReference type="ARBA" id="ARBA00022691"/>
    </source>
</evidence>
<keyword evidence="2 5" id="KW-0808">Transferase</keyword>
<keyword evidence="6" id="KW-1185">Reference proteome</keyword>
<evidence type="ECO:0000313" key="6">
    <source>
        <dbReference type="Proteomes" id="UP000295444"/>
    </source>
</evidence>
<accession>A0A4V3CZ10</accession>
<comment type="caution">
    <text evidence="5">The sequence shown here is derived from an EMBL/GenBank/DDBJ whole genome shotgun (WGS) entry which is preliminary data.</text>
</comment>
<dbReference type="Gene3D" id="2.40.10.240">
    <property type="entry name" value="QueA-like"/>
    <property type="match status" value="1"/>
</dbReference>
<gene>
    <name evidence="5" type="ORF">EV186_104170</name>
</gene>
<dbReference type="RefSeq" id="WP_133851572.1">
    <property type="nucleotide sequence ID" value="NZ_SNXZ01000004.1"/>
</dbReference>
<dbReference type="Pfam" id="PF02547">
    <property type="entry name" value="Queuosine_synth"/>
    <property type="match status" value="1"/>
</dbReference>
<dbReference type="GO" id="GO:0051075">
    <property type="term" value="F:S-adenosylmethionine:tRNA ribosyltransferase-isomerase activity"/>
    <property type="evidence" value="ECO:0007669"/>
    <property type="project" value="TreeGrafter"/>
</dbReference>
<evidence type="ECO:0000313" key="5">
    <source>
        <dbReference type="EMBL" id="TDP96188.1"/>
    </source>
</evidence>
<keyword evidence="4" id="KW-0671">Queuosine biosynthesis</keyword>
<dbReference type="GO" id="GO:0008616">
    <property type="term" value="P:tRNA queuosine(34) biosynthetic process"/>
    <property type="evidence" value="ECO:0007669"/>
    <property type="project" value="UniProtKB-KW"/>
</dbReference>
<keyword evidence="1" id="KW-0963">Cytoplasm</keyword>
<dbReference type="EMBL" id="SNXZ01000004">
    <property type="protein sequence ID" value="TDP96188.1"/>
    <property type="molecule type" value="Genomic_DNA"/>
</dbReference>